<keyword evidence="1" id="KW-0732">Signal</keyword>
<dbReference type="Gene3D" id="1.10.1130.10">
    <property type="entry name" value="Flavocytochrome C3, Chain A"/>
    <property type="match status" value="1"/>
</dbReference>
<proteinExistence type="predicted"/>
<comment type="caution">
    <text evidence="3">The sequence shown here is derived from an EMBL/GenBank/DDBJ whole genome shotgun (WGS) entry which is preliminary data.</text>
</comment>
<sequence>MDQALLEKDPHFAKGCAFCHRGNEEAKEKDAAHKGLVKRPSDDLGLCGRCHGDIARRYGASLHYTTGGLRHGVSPRFSAAEKKIFDEKVFPKACNSCHASCGDCHVKSPIIGGVNLGLIRGHAFVRKDEGKTCALCHGGRVYPEFTGEYGGSPDVHYQKGMICLDCHKQNELHGDGAAALSRHDVKGGPACIGCHPAGGGKSDKSRAAHATHGGKLSCASCHSGAPYRNCYDCHLGAGATAKPGFILGRNPRNTNEVTTLRVIPTVRDTFRNAGIAMESYDALPNYWPSAPHNIKKRTERTRSCEVCHTDRKDFLTEQTLIKDGSKANRGLVHTPRKLENQEEKR</sequence>
<organism evidence="3">
    <name type="scientific">Geobacter metallireducens</name>
    <dbReference type="NCBI Taxonomy" id="28232"/>
    <lineage>
        <taxon>Bacteria</taxon>
        <taxon>Pseudomonadati</taxon>
        <taxon>Thermodesulfobacteriota</taxon>
        <taxon>Desulfuromonadia</taxon>
        <taxon>Geobacterales</taxon>
        <taxon>Geobacteraceae</taxon>
        <taxon>Geobacter</taxon>
    </lineage>
</organism>
<dbReference type="PANTHER" id="PTHR35038">
    <property type="entry name" value="DISSIMILATORY SULFITE REDUCTASE SIRA"/>
    <property type="match status" value="1"/>
</dbReference>
<dbReference type="SUPFAM" id="SSF48695">
    <property type="entry name" value="Multiheme cytochromes"/>
    <property type="match status" value="1"/>
</dbReference>
<reference evidence="3" key="1">
    <citation type="journal article" date="2020" name="mSystems">
        <title>Genome- and Community-Level Interaction Insights into Carbon Utilization and Element Cycling Functions of Hydrothermarchaeota in Hydrothermal Sediment.</title>
        <authorList>
            <person name="Zhou Z."/>
            <person name="Liu Y."/>
            <person name="Xu W."/>
            <person name="Pan J."/>
            <person name="Luo Z.H."/>
            <person name="Li M."/>
        </authorList>
    </citation>
    <scope>NUCLEOTIDE SEQUENCE [LARGE SCALE GENOMIC DNA]</scope>
    <source>
        <strain evidence="3">SpSt-349</strain>
    </source>
</reference>
<dbReference type="GO" id="GO:0016491">
    <property type="term" value="F:oxidoreductase activity"/>
    <property type="evidence" value="ECO:0007669"/>
    <property type="project" value="TreeGrafter"/>
</dbReference>
<dbReference type="EMBL" id="DSOV01000012">
    <property type="protein sequence ID" value="HEN41551.1"/>
    <property type="molecule type" value="Genomic_DNA"/>
</dbReference>
<protein>
    <recommendedName>
        <fullName evidence="4">Cytochrome c</fullName>
    </recommendedName>
</protein>
<dbReference type="AlphaFoldDB" id="A0A831TXQ0"/>
<dbReference type="InterPro" id="IPR036280">
    <property type="entry name" value="Multihaem_cyt_sf"/>
</dbReference>
<feature type="compositionally biased region" description="Basic and acidic residues" evidence="2">
    <location>
        <begin position="336"/>
        <end position="345"/>
    </location>
</feature>
<evidence type="ECO:0000313" key="3">
    <source>
        <dbReference type="EMBL" id="HEN41551.1"/>
    </source>
</evidence>
<gene>
    <name evidence="3" type="ORF">ENQ87_04110</name>
</gene>
<evidence type="ECO:0008006" key="4">
    <source>
        <dbReference type="Google" id="ProtNLM"/>
    </source>
</evidence>
<dbReference type="PANTHER" id="PTHR35038:SF8">
    <property type="entry name" value="C-TYPE POLYHEME CYTOCHROME OMCC"/>
    <property type="match status" value="1"/>
</dbReference>
<evidence type="ECO:0000256" key="1">
    <source>
        <dbReference type="ARBA" id="ARBA00022729"/>
    </source>
</evidence>
<dbReference type="InterPro" id="IPR051829">
    <property type="entry name" value="Multiheme_Cytochr_ET"/>
</dbReference>
<name>A0A831TXQ0_GEOME</name>
<accession>A0A831TXQ0</accession>
<feature type="region of interest" description="Disordered" evidence="2">
    <location>
        <begin position="326"/>
        <end position="345"/>
    </location>
</feature>
<evidence type="ECO:0000256" key="2">
    <source>
        <dbReference type="SAM" id="MobiDB-lite"/>
    </source>
</evidence>